<dbReference type="AlphaFoldDB" id="S8D4L5"/>
<reference evidence="1 2" key="1">
    <citation type="journal article" date="2013" name="BMC Genomics">
        <title>The miniature genome of a carnivorous plant Genlisea aurea contains a low number of genes and short non-coding sequences.</title>
        <authorList>
            <person name="Leushkin E.V."/>
            <person name="Sutormin R.A."/>
            <person name="Nabieva E.R."/>
            <person name="Penin A.A."/>
            <person name="Kondrashov A.S."/>
            <person name="Logacheva M.D."/>
        </authorList>
    </citation>
    <scope>NUCLEOTIDE SEQUENCE [LARGE SCALE GENOMIC DNA]</scope>
</reference>
<proteinExistence type="predicted"/>
<sequence length="170" mass="19316">MGVPELLPAFKTRANTYVKGSSSGDDSLPETPVSETSCDFTATKLTSTSNLCMHVFLFDESRSKEQGDWLIIQFYNAYNPIKKLVYLLKHQLLYIHDRKARSSVNKSMSYAFRTKLAQGYRLCATVEIPVREVRELAQRLKEREENLLRAYSVSSDAGLALLRSVPFIVQ</sequence>
<dbReference type="EMBL" id="AUSU01000008">
    <property type="protein sequence ID" value="EPS74714.1"/>
    <property type="molecule type" value="Genomic_DNA"/>
</dbReference>
<dbReference type="Proteomes" id="UP000015453">
    <property type="component" value="Unassembled WGS sequence"/>
</dbReference>
<organism evidence="1 2">
    <name type="scientific">Genlisea aurea</name>
    <dbReference type="NCBI Taxonomy" id="192259"/>
    <lineage>
        <taxon>Eukaryota</taxon>
        <taxon>Viridiplantae</taxon>
        <taxon>Streptophyta</taxon>
        <taxon>Embryophyta</taxon>
        <taxon>Tracheophyta</taxon>
        <taxon>Spermatophyta</taxon>
        <taxon>Magnoliopsida</taxon>
        <taxon>eudicotyledons</taxon>
        <taxon>Gunneridae</taxon>
        <taxon>Pentapetalae</taxon>
        <taxon>asterids</taxon>
        <taxon>lamiids</taxon>
        <taxon>Lamiales</taxon>
        <taxon>Lentibulariaceae</taxon>
        <taxon>Genlisea</taxon>
    </lineage>
</organism>
<comment type="caution">
    <text evidence="1">The sequence shown here is derived from an EMBL/GenBank/DDBJ whole genome shotgun (WGS) entry which is preliminary data.</text>
</comment>
<name>S8D4L5_9LAMI</name>
<accession>S8D4L5</accession>
<protein>
    <submittedName>
        <fullName evidence="1">Uncharacterized protein</fullName>
    </submittedName>
</protein>
<gene>
    <name evidence="1" type="ORF">M569_00039</name>
</gene>
<evidence type="ECO:0000313" key="2">
    <source>
        <dbReference type="Proteomes" id="UP000015453"/>
    </source>
</evidence>
<keyword evidence="2" id="KW-1185">Reference proteome</keyword>
<evidence type="ECO:0000313" key="1">
    <source>
        <dbReference type="EMBL" id="EPS74714.1"/>
    </source>
</evidence>